<comment type="caution">
    <text evidence="1">The sequence shown here is derived from an EMBL/GenBank/DDBJ whole genome shotgun (WGS) entry which is preliminary data.</text>
</comment>
<dbReference type="RefSeq" id="WP_022922645.1">
    <property type="nucleotide sequence ID" value="NZ_BMLB01000004.1"/>
</dbReference>
<gene>
    <name evidence="1" type="ORF">GCM10011509_20620</name>
</gene>
<proteinExistence type="predicted"/>
<dbReference type="InterPro" id="IPR029068">
    <property type="entry name" value="Glyas_Bleomycin-R_OHBP_Dase"/>
</dbReference>
<dbReference type="Proteomes" id="UP000662111">
    <property type="component" value="Unassembled WGS sequence"/>
</dbReference>
<evidence type="ECO:0000313" key="2">
    <source>
        <dbReference type="Proteomes" id="UP000662111"/>
    </source>
</evidence>
<dbReference type="SUPFAM" id="SSF54593">
    <property type="entry name" value="Glyoxalase/Bleomycin resistance protein/Dihydroxybiphenyl dioxygenase"/>
    <property type="match status" value="2"/>
</dbReference>
<organism evidence="1 2">
    <name type="scientific">Ornithinimicrobium pekingense</name>
    <dbReference type="NCBI Taxonomy" id="384677"/>
    <lineage>
        <taxon>Bacteria</taxon>
        <taxon>Bacillati</taxon>
        <taxon>Actinomycetota</taxon>
        <taxon>Actinomycetes</taxon>
        <taxon>Micrococcales</taxon>
        <taxon>Ornithinimicrobiaceae</taxon>
        <taxon>Ornithinimicrobium</taxon>
    </lineage>
</organism>
<name>A0ABQ2F9K6_9MICO</name>
<protein>
    <recommendedName>
        <fullName evidence="3">VOC family protein</fullName>
    </recommendedName>
</protein>
<evidence type="ECO:0000313" key="1">
    <source>
        <dbReference type="EMBL" id="GGK71898.1"/>
    </source>
</evidence>
<dbReference type="EMBL" id="BMLB01000004">
    <property type="protein sequence ID" value="GGK71898.1"/>
    <property type="molecule type" value="Genomic_DNA"/>
</dbReference>
<accession>A0ABQ2F9K6</accession>
<keyword evidence="2" id="KW-1185">Reference proteome</keyword>
<reference evidence="2" key="1">
    <citation type="journal article" date="2019" name="Int. J. Syst. Evol. Microbiol.">
        <title>The Global Catalogue of Microorganisms (GCM) 10K type strain sequencing project: providing services to taxonomists for standard genome sequencing and annotation.</title>
        <authorList>
            <consortium name="The Broad Institute Genomics Platform"/>
            <consortium name="The Broad Institute Genome Sequencing Center for Infectious Disease"/>
            <person name="Wu L."/>
            <person name="Ma J."/>
        </authorList>
    </citation>
    <scope>NUCLEOTIDE SEQUENCE [LARGE SCALE GENOMIC DNA]</scope>
    <source>
        <strain evidence="2">CGMCC 1.5362</strain>
    </source>
</reference>
<sequence length="246" mass="25656">MSTHDALSVRPVRFTDAIPAWRTVLDALGAVLLSEDDGWLVFQLGAGRLALHAAAGSSEAAGTTLLGLETSVPLEEAVSAAAGEGVPIELGDTDHGLAGIVTAADGVRLTVDTPSPNPRELEATQPGLAVMPVWHTTAGRVALDVLDGLGMRRRITLEDGTWADLTARGGGLHGVQPMSDVGTELAFELNGNLDLLLEPLTAAGVPARIAQEESGRVLRFADPDGGPALRVLEREPDLYSYALSEM</sequence>
<evidence type="ECO:0008006" key="3">
    <source>
        <dbReference type="Google" id="ProtNLM"/>
    </source>
</evidence>